<dbReference type="OrthoDB" id="2556136at2759"/>
<feature type="compositionally biased region" description="Acidic residues" evidence="1">
    <location>
        <begin position="68"/>
        <end position="86"/>
    </location>
</feature>
<accession>A0A127ZHR5</accession>
<reference evidence="2" key="1">
    <citation type="submission" date="2014-06" db="EMBL/GenBank/DDBJ databases">
        <authorList>
            <person name="Ju J."/>
            <person name="Zhang J."/>
        </authorList>
    </citation>
    <scope>NUCLEOTIDE SEQUENCE</scope>
    <source>
        <strain evidence="2">SscI8</strain>
    </source>
</reference>
<dbReference type="EMBL" id="LK056684">
    <property type="protein sequence ID" value="CDU25187.1"/>
    <property type="molecule type" value="Genomic_DNA"/>
</dbReference>
<evidence type="ECO:0000313" key="2">
    <source>
        <dbReference type="EMBL" id="CDU25187.1"/>
    </source>
</evidence>
<dbReference type="AlphaFoldDB" id="A0A127ZHR5"/>
<sequence>MLPGGKRHLPVAARELVEKALIDHDLAEAPADDARWVELYDELQRLIEHGGSIESTSSDNATATPSADNEEDDYQWAPSSDDDEEASSSTAPPLQSQHDPHTQAHLTSLVPNPSLSQAVHAYISEALTNGRGRLPKDVPTENWDPASLAVMSMLVEEVAKSQAKFNAQRTMFAKSPRNQALAAKREAQKKLGEEKESDD</sequence>
<gene>
    <name evidence="2" type="ORF">SPSC_05021</name>
</gene>
<feature type="compositionally biased region" description="Basic and acidic residues" evidence="1">
    <location>
        <begin position="183"/>
        <end position="199"/>
    </location>
</feature>
<feature type="region of interest" description="Disordered" evidence="1">
    <location>
        <begin position="171"/>
        <end position="199"/>
    </location>
</feature>
<evidence type="ECO:0000256" key="1">
    <source>
        <dbReference type="SAM" id="MobiDB-lite"/>
    </source>
</evidence>
<proteinExistence type="predicted"/>
<feature type="compositionally biased region" description="Polar residues" evidence="1">
    <location>
        <begin position="53"/>
        <end position="67"/>
    </location>
</feature>
<name>A0A127ZHR5_9BASI</name>
<feature type="region of interest" description="Disordered" evidence="1">
    <location>
        <begin position="50"/>
        <end position="108"/>
    </location>
</feature>
<organism evidence="2">
    <name type="scientific">Sporisorium scitamineum</name>
    <dbReference type="NCBI Taxonomy" id="49012"/>
    <lineage>
        <taxon>Eukaryota</taxon>
        <taxon>Fungi</taxon>
        <taxon>Dikarya</taxon>
        <taxon>Basidiomycota</taxon>
        <taxon>Ustilaginomycotina</taxon>
        <taxon>Ustilaginomycetes</taxon>
        <taxon>Ustilaginales</taxon>
        <taxon>Ustilaginaceae</taxon>
        <taxon>Sporisorium</taxon>
    </lineage>
</organism>
<protein>
    <submittedName>
        <fullName evidence="2">Uncharacterized protein</fullName>
    </submittedName>
</protein>